<proteinExistence type="predicted"/>
<dbReference type="EMBL" id="OZ035834">
    <property type="protein sequence ID" value="CAL1575947.1"/>
    <property type="molecule type" value="Genomic_DNA"/>
</dbReference>
<evidence type="ECO:0000256" key="1">
    <source>
        <dbReference type="SAM" id="MobiDB-lite"/>
    </source>
</evidence>
<feature type="region of interest" description="Disordered" evidence="1">
    <location>
        <begin position="69"/>
        <end position="106"/>
    </location>
</feature>
<gene>
    <name evidence="3" type="ORF">KC01_LOCUS7415</name>
</gene>
<keyword evidence="2" id="KW-1133">Transmembrane helix</keyword>
<keyword evidence="4" id="KW-1185">Reference proteome</keyword>
<name>A0AAV2JIT1_KNICA</name>
<feature type="transmembrane region" description="Helical" evidence="2">
    <location>
        <begin position="190"/>
        <end position="210"/>
    </location>
</feature>
<evidence type="ECO:0000313" key="4">
    <source>
        <dbReference type="Proteomes" id="UP001497482"/>
    </source>
</evidence>
<dbReference type="Proteomes" id="UP001497482">
    <property type="component" value="Chromosome 12"/>
</dbReference>
<keyword evidence="2" id="KW-0812">Transmembrane</keyword>
<organism evidence="3 4">
    <name type="scientific">Knipowitschia caucasica</name>
    <name type="common">Caucasian dwarf goby</name>
    <name type="synonym">Pomatoschistus caucasicus</name>
    <dbReference type="NCBI Taxonomy" id="637954"/>
    <lineage>
        <taxon>Eukaryota</taxon>
        <taxon>Metazoa</taxon>
        <taxon>Chordata</taxon>
        <taxon>Craniata</taxon>
        <taxon>Vertebrata</taxon>
        <taxon>Euteleostomi</taxon>
        <taxon>Actinopterygii</taxon>
        <taxon>Neopterygii</taxon>
        <taxon>Teleostei</taxon>
        <taxon>Neoteleostei</taxon>
        <taxon>Acanthomorphata</taxon>
        <taxon>Gobiaria</taxon>
        <taxon>Gobiiformes</taxon>
        <taxon>Gobioidei</taxon>
        <taxon>Gobiidae</taxon>
        <taxon>Gobiinae</taxon>
        <taxon>Knipowitschia</taxon>
    </lineage>
</organism>
<reference evidence="3 4" key="1">
    <citation type="submission" date="2024-04" db="EMBL/GenBank/DDBJ databases">
        <authorList>
            <person name="Waldvogel A.-M."/>
            <person name="Schoenle A."/>
        </authorList>
    </citation>
    <scope>NUCLEOTIDE SEQUENCE [LARGE SCALE GENOMIC DNA]</scope>
</reference>
<evidence type="ECO:0000313" key="3">
    <source>
        <dbReference type="EMBL" id="CAL1575947.1"/>
    </source>
</evidence>
<dbReference type="AlphaFoldDB" id="A0AAV2JIT1"/>
<evidence type="ECO:0000256" key="2">
    <source>
        <dbReference type="SAM" id="Phobius"/>
    </source>
</evidence>
<keyword evidence="2" id="KW-0472">Membrane</keyword>
<accession>A0AAV2JIT1</accession>
<sequence length="228" mass="24545">MCTSQDPTVNPALRFLRARQERALALWRGPPSQGSLSSAPLPLFQPQQDKLLEAPEPHSLTPLTYITQHRSVPTPPRPLNASWVTAPTAHSHPSPPTVPRAPQRKSQQVIFTPHSQMGRIAAVVVLSHVDGVELVESTPNLCPDPFATSKRRDNVTSAAERASCSNKGVEWGVVVGGEGGGWVGWMCGGIVLRFFCCLVGLVLCLDWWVIVGLGLEGGVCWGGGFSGW</sequence>
<protein>
    <submittedName>
        <fullName evidence="3">Uncharacterized protein</fullName>
    </submittedName>
</protein>